<evidence type="ECO:0000256" key="3">
    <source>
        <dbReference type="ARBA" id="ARBA00022695"/>
    </source>
</evidence>
<dbReference type="InterPro" id="IPR011051">
    <property type="entry name" value="RmlC_Cupin_sf"/>
</dbReference>
<gene>
    <name evidence="9" type="ORF">PYR84_25405</name>
</gene>
<proteinExistence type="inferred from homology"/>
<dbReference type="InterPro" id="IPR054566">
    <property type="entry name" value="ManC/GMP-like_b-helix"/>
</dbReference>
<name>A0AAX3SJD7_9BURK</name>
<sequence>MLIALHKNARTTPAVRAEIAASDEPASILAQRFGITEQTVYKWKKRDVFADRSHTAHRLQTVLTPAQETVVVHLRRTLLLPLDDLLAVTREFICPHVSRSGLDRCLRRHGAGNLNALKPQEPAVAHKAFKSYEPGYVHMDVKYLPQMQDESSRRYLFVAIDRATRWVFVQLKSNKTAASAQAFLKALHKACPIRINKLLTDNGKEFTDRLFASKEREPSGNHEFDQLCRELGIEHRLTKPRTPRTNGMVERFNGRIADVLKTHRFNSREDMEETLLRYVALYNHQLPQSALKSSTPMQAMKDWYQTHPHLFHKRPYDRTGCDSYIQFSEIDEQGVHRVESFAEKPDAERARHYLEQGNYLWNSGLFMVRASVWIKAMEHCRPDILCACQDAMRAAQRDLDFIRPDAAAFAACPSDSIDYAVMERLPTMPELDIAARVVPMEAGWSDVGAWDALWDVREQDSEGNALMGDAVQHGCSNSLLLSSSRLVAGVGLQDVVVVETPDAVLVVDKRRTQDVKKIVAHLVRTGHALAHSHRKVHRPWGWYDSIDSGERFQVKRIVVHPGASLSLQMHHHRAEHWVVVKGTAEVTNGERTFLLGENESTYIPLGHIHRLANPGKVPLEIIEVQSGSYLGEDDIVRFEDTYGRVQRLS</sequence>
<evidence type="ECO:0000259" key="8">
    <source>
        <dbReference type="PROSITE" id="PS50994"/>
    </source>
</evidence>
<dbReference type="InterPro" id="IPR029044">
    <property type="entry name" value="Nucleotide-diphossugar_trans"/>
</dbReference>
<dbReference type="Gene3D" id="3.30.420.10">
    <property type="entry name" value="Ribonuclease H-like superfamily/Ribonuclease H"/>
    <property type="match status" value="1"/>
</dbReference>
<dbReference type="Pfam" id="PF01050">
    <property type="entry name" value="MannoseP_isomer"/>
    <property type="match status" value="1"/>
</dbReference>
<dbReference type="Gene3D" id="3.90.550.10">
    <property type="entry name" value="Spore Coat Polysaccharide Biosynthesis Protein SpsA, Chain A"/>
    <property type="match status" value="1"/>
</dbReference>
<dbReference type="PANTHER" id="PTHR46390">
    <property type="entry name" value="MANNOSE-1-PHOSPHATE GUANYLYLTRANSFERASE"/>
    <property type="match status" value="1"/>
</dbReference>
<dbReference type="SUPFAM" id="SSF53098">
    <property type="entry name" value="Ribonuclease H-like"/>
    <property type="match status" value="1"/>
</dbReference>
<dbReference type="NCBIfam" id="NF033577">
    <property type="entry name" value="transpos_IS481"/>
    <property type="match status" value="1"/>
</dbReference>
<dbReference type="InterPro" id="IPR005835">
    <property type="entry name" value="NTP_transferase_dom"/>
</dbReference>
<dbReference type="InterPro" id="IPR014710">
    <property type="entry name" value="RmlC-like_jellyroll"/>
</dbReference>
<keyword evidence="3 9" id="KW-0548">Nucleotidyltransferase</keyword>
<organism evidence="9 10">
    <name type="scientific">Delftia tsuruhatensis</name>
    <dbReference type="NCBI Taxonomy" id="180282"/>
    <lineage>
        <taxon>Bacteria</taxon>
        <taxon>Pseudomonadati</taxon>
        <taxon>Pseudomonadota</taxon>
        <taxon>Betaproteobacteria</taxon>
        <taxon>Burkholderiales</taxon>
        <taxon>Comamonadaceae</taxon>
        <taxon>Delftia</taxon>
    </lineage>
</organism>
<dbReference type="PROSITE" id="PS50994">
    <property type="entry name" value="INTEGRASE"/>
    <property type="match status" value="1"/>
</dbReference>
<evidence type="ECO:0000256" key="1">
    <source>
        <dbReference type="ARBA" id="ARBA00006115"/>
    </source>
</evidence>
<dbReference type="GO" id="GO:0016853">
    <property type="term" value="F:isomerase activity"/>
    <property type="evidence" value="ECO:0007669"/>
    <property type="project" value="UniProtKB-KW"/>
</dbReference>
<dbReference type="PANTHER" id="PTHR46390:SF1">
    <property type="entry name" value="MANNOSE-1-PHOSPHATE GUANYLYLTRANSFERASE"/>
    <property type="match status" value="1"/>
</dbReference>
<dbReference type="Pfam" id="PF00665">
    <property type="entry name" value="rve"/>
    <property type="match status" value="1"/>
</dbReference>
<dbReference type="GO" id="GO:0000271">
    <property type="term" value="P:polysaccharide biosynthetic process"/>
    <property type="evidence" value="ECO:0007669"/>
    <property type="project" value="InterPro"/>
</dbReference>
<dbReference type="Pfam" id="PF00483">
    <property type="entry name" value="NTP_transferase"/>
    <property type="match status" value="1"/>
</dbReference>
<comment type="similarity">
    <text evidence="1 7">Belongs to the mannose-6-phosphate isomerase type 2 family.</text>
</comment>
<dbReference type="EC" id="2.7.7.13" evidence="2"/>
<dbReference type="InterPro" id="IPR001538">
    <property type="entry name" value="Man6P_isomerase-2_C"/>
</dbReference>
<evidence type="ECO:0000256" key="2">
    <source>
        <dbReference type="ARBA" id="ARBA00012387"/>
    </source>
</evidence>
<dbReference type="InterPro" id="IPR047656">
    <property type="entry name" value="IS481-like_transpos"/>
</dbReference>
<dbReference type="AlphaFoldDB" id="A0AAX3SJD7"/>
<evidence type="ECO:0000256" key="5">
    <source>
        <dbReference type="ARBA" id="ARBA00023134"/>
    </source>
</evidence>
<comment type="catalytic activity">
    <reaction evidence="6">
        <text>alpha-D-mannose 1-phosphate + GTP + H(+) = GDP-alpha-D-mannose + diphosphate</text>
        <dbReference type="Rhea" id="RHEA:15229"/>
        <dbReference type="ChEBI" id="CHEBI:15378"/>
        <dbReference type="ChEBI" id="CHEBI:33019"/>
        <dbReference type="ChEBI" id="CHEBI:37565"/>
        <dbReference type="ChEBI" id="CHEBI:57527"/>
        <dbReference type="ChEBI" id="CHEBI:58409"/>
        <dbReference type="EC" id="2.7.7.13"/>
    </reaction>
</comment>
<dbReference type="GO" id="GO:0015074">
    <property type="term" value="P:DNA integration"/>
    <property type="evidence" value="ECO:0007669"/>
    <property type="project" value="InterPro"/>
</dbReference>
<evidence type="ECO:0000256" key="7">
    <source>
        <dbReference type="RuleBase" id="RU004190"/>
    </source>
</evidence>
<dbReference type="SUPFAM" id="SSF51182">
    <property type="entry name" value="RmlC-like cupins"/>
    <property type="match status" value="1"/>
</dbReference>
<feature type="domain" description="Integrase catalytic" evidence="8">
    <location>
        <begin position="130"/>
        <end position="304"/>
    </location>
</feature>
<dbReference type="InterPro" id="IPR012337">
    <property type="entry name" value="RNaseH-like_sf"/>
</dbReference>
<dbReference type="Gene3D" id="2.60.120.10">
    <property type="entry name" value="Jelly Rolls"/>
    <property type="match status" value="1"/>
</dbReference>
<accession>A0AAX3SJD7</accession>
<dbReference type="GO" id="GO:0004475">
    <property type="term" value="F:mannose-1-phosphate guanylyltransferase (GTP) activity"/>
    <property type="evidence" value="ECO:0007669"/>
    <property type="project" value="UniProtKB-EC"/>
</dbReference>
<dbReference type="FunFam" id="2.60.120.10:FF:000032">
    <property type="entry name" value="Mannose-1-phosphate guanylyltransferase/mannose-6-phosphate isomerase"/>
    <property type="match status" value="1"/>
</dbReference>
<dbReference type="InterPro" id="IPR006375">
    <property type="entry name" value="Man1P_GuaTrfase/Man6P_Isoase"/>
</dbReference>
<evidence type="ECO:0000256" key="4">
    <source>
        <dbReference type="ARBA" id="ARBA00022741"/>
    </source>
</evidence>
<keyword evidence="9" id="KW-0413">Isomerase</keyword>
<dbReference type="RefSeq" id="WP_277848944.1">
    <property type="nucleotide sequence ID" value="NZ_CP120956.1"/>
</dbReference>
<dbReference type="NCBIfam" id="TIGR01479">
    <property type="entry name" value="GMP_PMI"/>
    <property type="match status" value="1"/>
</dbReference>
<dbReference type="GO" id="GO:0005525">
    <property type="term" value="F:GTP binding"/>
    <property type="evidence" value="ECO:0007669"/>
    <property type="project" value="UniProtKB-KW"/>
</dbReference>
<dbReference type="Pfam" id="PF22640">
    <property type="entry name" value="ManC_GMP_beta-helix"/>
    <property type="match status" value="1"/>
</dbReference>
<keyword evidence="4" id="KW-0547">Nucleotide-binding</keyword>
<dbReference type="GO" id="GO:0009298">
    <property type="term" value="P:GDP-mannose biosynthetic process"/>
    <property type="evidence" value="ECO:0007669"/>
    <property type="project" value="TreeGrafter"/>
</dbReference>
<dbReference type="GO" id="GO:0003676">
    <property type="term" value="F:nucleic acid binding"/>
    <property type="evidence" value="ECO:0007669"/>
    <property type="project" value="InterPro"/>
</dbReference>
<evidence type="ECO:0000313" key="10">
    <source>
        <dbReference type="Proteomes" id="UP001219066"/>
    </source>
</evidence>
<dbReference type="InterPro" id="IPR001584">
    <property type="entry name" value="Integrase_cat-core"/>
</dbReference>
<dbReference type="Proteomes" id="UP001219066">
    <property type="component" value="Chromosome"/>
</dbReference>
<keyword evidence="9" id="KW-0808">Transferase</keyword>
<dbReference type="InterPro" id="IPR036397">
    <property type="entry name" value="RNaseH_sf"/>
</dbReference>
<dbReference type="EMBL" id="CP120956">
    <property type="protein sequence ID" value="WFF80229.1"/>
    <property type="molecule type" value="Genomic_DNA"/>
</dbReference>
<evidence type="ECO:0000313" key="9">
    <source>
        <dbReference type="EMBL" id="WFF80229.1"/>
    </source>
</evidence>
<protein>
    <recommendedName>
        <fullName evidence="2">mannose-1-phosphate guanylyltransferase</fullName>
        <ecNumber evidence="2">2.7.7.13</ecNumber>
    </recommendedName>
</protein>
<dbReference type="CDD" id="cd02213">
    <property type="entry name" value="cupin_PMI_typeII_C"/>
    <property type="match status" value="1"/>
</dbReference>
<dbReference type="InterPro" id="IPR051161">
    <property type="entry name" value="Mannose-6P_isomerase_type2"/>
</dbReference>
<evidence type="ECO:0000256" key="6">
    <source>
        <dbReference type="ARBA" id="ARBA00047343"/>
    </source>
</evidence>
<reference evidence="9" key="1">
    <citation type="submission" date="2023-03" db="EMBL/GenBank/DDBJ databases">
        <title>Synergistic degradation of erythromycin by symbiotic bacteria Ery-6A and Ery-6B and application in simulated water remediation.</title>
        <authorList>
            <person name="Xu S."/>
        </authorList>
    </citation>
    <scope>NUCLEOTIDE SEQUENCE</scope>
    <source>
        <strain evidence="9">Ery-6A</strain>
    </source>
</reference>
<keyword evidence="5" id="KW-0342">GTP-binding</keyword>